<organism evidence="3 4">
    <name type="scientific">Hydrogenophaga luteola</name>
    <dbReference type="NCBI Taxonomy" id="1591122"/>
    <lineage>
        <taxon>Bacteria</taxon>
        <taxon>Pseudomonadati</taxon>
        <taxon>Pseudomonadota</taxon>
        <taxon>Betaproteobacteria</taxon>
        <taxon>Burkholderiales</taxon>
        <taxon>Comamonadaceae</taxon>
        <taxon>Hydrogenophaga</taxon>
    </lineage>
</organism>
<sequence length="265" mass="27590">MSRFSAHIDGIALWSPTLPGWAAARSALRGEAPPADPPLPIPAPSQLPPAERRRAPQTVALSLAAAHEAVAACGHDPAQLLAVFASAHGDLPVIDELCRTLVHTPTLVSPTRFLHSIHNAPAGFWSMLTRNGQANTSVSGAAHSFAHGLLEALVQCEAEQRPVLYVAYDTAAVGALTHTTRSQGALAVALVLAPQAGSATSARLDWQLSPGAGDPPATRSPAAQTLSHNAMAPALPLFEALAEEQAARLRWPLSAHQSLDLLIAP</sequence>
<gene>
    <name evidence="3" type="ORF">ACFOPI_18460</name>
</gene>
<evidence type="ECO:0000256" key="1">
    <source>
        <dbReference type="SAM" id="MobiDB-lite"/>
    </source>
</evidence>
<dbReference type="InterPro" id="IPR016039">
    <property type="entry name" value="Thiolase-like"/>
</dbReference>
<comment type="caution">
    <text evidence="3">The sequence shown here is derived from an EMBL/GenBank/DDBJ whole genome shotgun (WGS) entry which is preliminary data.</text>
</comment>
<evidence type="ECO:0000313" key="3">
    <source>
        <dbReference type="EMBL" id="MFC3685591.1"/>
    </source>
</evidence>
<feature type="region of interest" description="Disordered" evidence="1">
    <location>
        <begin position="29"/>
        <end position="54"/>
    </location>
</feature>
<evidence type="ECO:0000259" key="2">
    <source>
        <dbReference type="Pfam" id="PF13723"/>
    </source>
</evidence>
<feature type="compositionally biased region" description="Pro residues" evidence="1">
    <location>
        <begin position="34"/>
        <end position="47"/>
    </location>
</feature>
<feature type="domain" description="Beta-ketoacyl synthase-like N-terminal" evidence="2">
    <location>
        <begin position="40"/>
        <end position="250"/>
    </location>
</feature>
<dbReference type="InterPro" id="IPR014030">
    <property type="entry name" value="Ketoacyl_synth_N"/>
</dbReference>
<name>A0ABV7WAI8_9BURK</name>
<keyword evidence="4" id="KW-1185">Reference proteome</keyword>
<dbReference type="SUPFAM" id="SSF53901">
    <property type="entry name" value="Thiolase-like"/>
    <property type="match status" value="1"/>
</dbReference>
<dbReference type="Pfam" id="PF13723">
    <property type="entry name" value="Ketoacyl-synt_2"/>
    <property type="match status" value="1"/>
</dbReference>
<reference evidence="4" key="1">
    <citation type="journal article" date="2019" name="Int. J. Syst. Evol. Microbiol.">
        <title>The Global Catalogue of Microorganisms (GCM) 10K type strain sequencing project: providing services to taxonomists for standard genome sequencing and annotation.</title>
        <authorList>
            <consortium name="The Broad Institute Genomics Platform"/>
            <consortium name="The Broad Institute Genome Sequencing Center for Infectious Disease"/>
            <person name="Wu L."/>
            <person name="Ma J."/>
        </authorList>
    </citation>
    <scope>NUCLEOTIDE SEQUENCE [LARGE SCALE GENOMIC DNA]</scope>
    <source>
        <strain evidence="4">KCTC 42501</strain>
    </source>
</reference>
<accession>A0ABV7WAI8</accession>
<dbReference type="Gene3D" id="3.40.47.10">
    <property type="match status" value="1"/>
</dbReference>
<dbReference type="RefSeq" id="WP_382177054.1">
    <property type="nucleotide sequence ID" value="NZ_JBHRXX010000007.1"/>
</dbReference>
<dbReference type="Proteomes" id="UP001595729">
    <property type="component" value="Unassembled WGS sequence"/>
</dbReference>
<protein>
    <submittedName>
        <fullName evidence="3">Beta-ketoacyl synthase chain length factor</fullName>
    </submittedName>
</protein>
<dbReference type="EMBL" id="JBHRXX010000007">
    <property type="protein sequence ID" value="MFC3685591.1"/>
    <property type="molecule type" value="Genomic_DNA"/>
</dbReference>
<evidence type="ECO:0000313" key="4">
    <source>
        <dbReference type="Proteomes" id="UP001595729"/>
    </source>
</evidence>
<proteinExistence type="predicted"/>